<dbReference type="Pfam" id="PF12014">
    <property type="entry name" value="Cyclin_D1_bind"/>
    <property type="match status" value="1"/>
</dbReference>
<dbReference type="Pfam" id="PF12937">
    <property type="entry name" value="F-box-like"/>
    <property type="match status" value="1"/>
</dbReference>
<dbReference type="PROSITE" id="PS50181">
    <property type="entry name" value="FBOX"/>
    <property type="match status" value="1"/>
</dbReference>
<dbReference type="EMBL" id="BAAFGZ010000340">
    <property type="protein sequence ID" value="GAB0137971.1"/>
    <property type="molecule type" value="Genomic_DNA"/>
</dbReference>
<evidence type="ECO:0000313" key="6">
    <source>
        <dbReference type="Proteomes" id="UP001562357"/>
    </source>
</evidence>
<evidence type="ECO:0000259" key="4">
    <source>
        <dbReference type="PROSITE" id="PS50181"/>
    </source>
</evidence>
<keyword evidence="6" id="KW-1185">Reference proteome</keyword>
<accession>A0ABQ0CX18</accession>
<dbReference type="Proteomes" id="UP001562357">
    <property type="component" value="Unassembled WGS sequence"/>
</dbReference>
<protein>
    <submittedName>
        <fullName evidence="5">E3 ubiquitin ligase complex SCF subunit scon-2</fullName>
    </submittedName>
</protein>
<dbReference type="CDD" id="cd09917">
    <property type="entry name" value="F-box_SF"/>
    <property type="match status" value="1"/>
</dbReference>
<feature type="domain" description="F-box" evidence="4">
    <location>
        <begin position="45"/>
        <end position="91"/>
    </location>
</feature>
<dbReference type="InterPro" id="IPR045048">
    <property type="entry name" value="FBXO31/39"/>
</dbReference>
<proteinExistence type="predicted"/>
<dbReference type="SUPFAM" id="SSF81383">
    <property type="entry name" value="F-box domain"/>
    <property type="match status" value="1"/>
</dbReference>
<reference evidence="6" key="1">
    <citation type="submission" date="2024-06" db="EMBL/GenBank/DDBJ databases">
        <title>Draft Genome Sequences of Epichloe bromicola Strains Isolated from Elymus ciliaris.</title>
        <authorList>
            <consortium name="Epichloe bromicola genome sequencing consortium"/>
            <person name="Miura A."/>
            <person name="Imano S."/>
            <person name="Ashida A."/>
            <person name="Sato I."/>
            <person name="Chiba S."/>
            <person name="Tanaka A."/>
            <person name="Camagna M."/>
            <person name="Takemoto D."/>
        </authorList>
    </citation>
    <scope>NUCLEOTIDE SEQUENCE [LARGE SCALE GENOMIC DNA]</scope>
    <source>
        <strain evidence="6">DP</strain>
    </source>
</reference>
<comment type="caution">
    <text evidence="5">The sequence shown here is derived from an EMBL/GenBank/DDBJ whole genome shotgun (WGS) entry which is preliminary data.</text>
</comment>
<name>A0ABQ0CX18_9HYPO</name>
<keyword evidence="2" id="KW-0833">Ubl conjugation pathway</keyword>
<gene>
    <name evidence="5" type="primary">g6221</name>
    <name evidence="5" type="ORF">EsDP_00006221</name>
</gene>
<evidence type="ECO:0000256" key="2">
    <source>
        <dbReference type="ARBA" id="ARBA00022786"/>
    </source>
</evidence>
<evidence type="ECO:0000256" key="1">
    <source>
        <dbReference type="ARBA" id="ARBA00004906"/>
    </source>
</evidence>
<comment type="pathway">
    <text evidence="1">Protein modification; protein ubiquitination.</text>
</comment>
<feature type="region of interest" description="Disordered" evidence="3">
    <location>
        <begin position="267"/>
        <end position="292"/>
    </location>
</feature>
<dbReference type="PANTHER" id="PTHR10706:SF130">
    <property type="entry name" value="F-BOX ONLY PROTEIN 31"/>
    <property type="match status" value="1"/>
</dbReference>
<organism evidence="5 6">
    <name type="scientific">Epichloe bromicola</name>
    <dbReference type="NCBI Taxonomy" id="79588"/>
    <lineage>
        <taxon>Eukaryota</taxon>
        <taxon>Fungi</taxon>
        <taxon>Dikarya</taxon>
        <taxon>Ascomycota</taxon>
        <taxon>Pezizomycotina</taxon>
        <taxon>Sordariomycetes</taxon>
        <taxon>Hypocreomycetidae</taxon>
        <taxon>Hypocreales</taxon>
        <taxon>Clavicipitaceae</taxon>
        <taxon>Epichloe</taxon>
    </lineage>
</organism>
<dbReference type="Gene3D" id="1.20.1280.50">
    <property type="match status" value="1"/>
</dbReference>
<evidence type="ECO:0000256" key="3">
    <source>
        <dbReference type="SAM" id="MobiDB-lite"/>
    </source>
</evidence>
<evidence type="ECO:0000313" key="5">
    <source>
        <dbReference type="EMBL" id="GAB0137971.1"/>
    </source>
</evidence>
<dbReference type="InterPro" id="IPR001810">
    <property type="entry name" value="F-box_dom"/>
</dbReference>
<dbReference type="PANTHER" id="PTHR10706">
    <property type="entry name" value="F-BOX FAMILY PROTEIN"/>
    <property type="match status" value="1"/>
</dbReference>
<dbReference type="InterPro" id="IPR036047">
    <property type="entry name" value="F-box-like_dom_sf"/>
</dbReference>
<sequence>MIDLNSPEIRNYNAGLGRSVNYASCQDETASNHSLIERAMWQADRCPLLNLPPELVDAILTHLSATELCSVSATCRKLRIQAGCDFHWLRCVQQNVPGLVLSSPGPCKSFRELYMAHDPIWFLPKYKIWYCDRDLMGKLIIVRFDPRRGCIEGYQLLAVSKKKTFEQWSADSDVTIHGFEPQVKLHLDKPVLQLNIRDRQEVRCHATKTGAHRFAAEIPMMLGDRKDLMFSNFLLTRPMDPEAADAKLNLDYPYDYVWPPPTVPAGHHVSGARSGQAVANLSSDDPPRSRGEVSDQTFRIRQWMQMPGTSSHPSLMGGQTGRFAGMAQVFNGLSDMVNGTAVHFAGAGGIHTGEEVITYSTLDPVLYTPTETKPWRGIWVGDYNGHGCEFLLINQPDGPPVTDAELGLVREIDETDEAWGKRRRETHMYRGRLEAIKLTGDPNVPRGEYTFVAEDLGPDGYIGVASGLPFAGARVVKSKGHIAATGFVQDKYIESQLLLIGPNRLAQYWVRFGHISFFERVQVDQFIVPP</sequence>